<keyword evidence="7" id="KW-0274">FAD</keyword>
<evidence type="ECO:0000256" key="9">
    <source>
        <dbReference type="ARBA" id="ARBA00023002"/>
    </source>
</evidence>
<reference evidence="17" key="1">
    <citation type="journal article" date="2019" name="Int. J. Syst. Evol. Microbiol.">
        <title>The Global Catalogue of Microorganisms (GCM) 10K type strain sequencing project: providing services to taxonomists for standard genome sequencing and annotation.</title>
        <authorList>
            <consortium name="The Broad Institute Genomics Platform"/>
            <consortium name="The Broad Institute Genome Sequencing Center for Infectious Disease"/>
            <person name="Wu L."/>
            <person name="Ma J."/>
        </authorList>
    </citation>
    <scope>NUCLEOTIDE SEQUENCE [LARGE SCALE GENOMIC DNA]</scope>
    <source>
        <strain evidence="17">CGMCC 4.7455</strain>
    </source>
</reference>
<evidence type="ECO:0000256" key="7">
    <source>
        <dbReference type="ARBA" id="ARBA00022827"/>
    </source>
</evidence>
<keyword evidence="17" id="KW-1185">Reference proteome</keyword>
<dbReference type="EMBL" id="JBHUFU010000005">
    <property type="protein sequence ID" value="MFD1830222.1"/>
    <property type="molecule type" value="Genomic_DNA"/>
</dbReference>
<organism evidence="16 17">
    <name type="scientific">Streptomyces desertarenae</name>
    <dbReference type="NCBI Taxonomy" id="2666184"/>
    <lineage>
        <taxon>Bacteria</taxon>
        <taxon>Bacillati</taxon>
        <taxon>Actinomycetota</taxon>
        <taxon>Actinomycetes</taxon>
        <taxon>Kitasatosporales</taxon>
        <taxon>Streptomycetaceae</taxon>
        <taxon>Streptomyces</taxon>
    </lineage>
</organism>
<dbReference type="Pfam" id="PF13434">
    <property type="entry name" value="Lys_Orn_oxgnase"/>
    <property type="match status" value="1"/>
</dbReference>
<sequence length="453" mass="50534">MSESQLRAEIDPVYDVVGVGFGPSNLALAIAMEEHNEAVRGERTITGVFLERKQSFGWHRGMLIEGATMQVSFLKDLVTLRRPVSRFGFVPYLHERGRLVDFINQKTFFPTREEFHDYLEWAAGGVSHMVRYDSEVTAVRPVVTDGEVRLFEVVSRRPGEREETVHRARNVVVACGLRPFLPEGVTASGRVWHSSDLLPNLKEIKEDAAPTRFVVVGAGQSAAEAVWHLHRTYPSAEVCAVFSRYGYGPADDSPYANRVFDPEAVDVYFHADGQVKAQLMGYHRNTNYSVVDMDLIEELYRTEYQEKVRGQRRLRILRTSRVTDVHDGPDRAVVRVQDLTTATAKELHADAVVFATGYRPFNPAALLGEADRLCVRDAAGRLCVERDYRVRTDPAVRAGVYLQGGTEHTHGITSSLLSMVAVRAGEILDSILLSTRAEPGAVERPAVLSGSHE</sequence>
<dbReference type="InterPro" id="IPR036188">
    <property type="entry name" value="FAD/NAD-bd_sf"/>
</dbReference>
<dbReference type="RefSeq" id="WP_380899187.1">
    <property type="nucleotide sequence ID" value="NZ_JBHUFU010000005.1"/>
</dbReference>
<comment type="pathway">
    <text evidence="2">Siderophore biosynthesis.</text>
</comment>
<keyword evidence="8" id="KW-0521">NADP</keyword>
<comment type="cofactor">
    <cofactor evidence="1">
        <name>FAD</name>
        <dbReference type="ChEBI" id="CHEBI:57692"/>
    </cofactor>
</comment>
<evidence type="ECO:0000256" key="13">
    <source>
        <dbReference type="ARBA" id="ARBA00032493"/>
    </source>
</evidence>
<keyword evidence="9" id="KW-0560">Oxidoreductase</keyword>
<dbReference type="SUPFAM" id="SSF51905">
    <property type="entry name" value="FAD/NAD(P)-binding domain"/>
    <property type="match status" value="2"/>
</dbReference>
<evidence type="ECO:0000256" key="12">
    <source>
        <dbReference type="ARBA" id="ARBA00031158"/>
    </source>
</evidence>
<evidence type="ECO:0000256" key="5">
    <source>
        <dbReference type="ARBA" id="ARBA00016406"/>
    </source>
</evidence>
<comment type="caution">
    <text evidence="16">The sequence shown here is derived from an EMBL/GenBank/DDBJ whole genome shotgun (WGS) entry which is preliminary data.</text>
</comment>
<dbReference type="PANTHER" id="PTHR42802">
    <property type="entry name" value="MONOOXYGENASE"/>
    <property type="match status" value="1"/>
</dbReference>
<evidence type="ECO:0000256" key="6">
    <source>
        <dbReference type="ARBA" id="ARBA00022630"/>
    </source>
</evidence>
<evidence type="ECO:0000256" key="8">
    <source>
        <dbReference type="ARBA" id="ARBA00022857"/>
    </source>
</evidence>
<evidence type="ECO:0000256" key="14">
    <source>
        <dbReference type="ARBA" id="ARBA00032738"/>
    </source>
</evidence>
<evidence type="ECO:0000313" key="16">
    <source>
        <dbReference type="EMBL" id="MFD1830222.1"/>
    </source>
</evidence>
<evidence type="ECO:0000256" key="15">
    <source>
        <dbReference type="ARBA" id="ARBA00048407"/>
    </source>
</evidence>
<keyword evidence="10" id="KW-0503">Monooxygenase</keyword>
<proteinExistence type="inferred from homology"/>
<dbReference type="EC" id="1.14.13.59" evidence="4"/>
<name>A0ABW4PIX2_9ACTN</name>
<comment type="catalytic activity">
    <reaction evidence="15">
        <text>L-lysine + NADPH + O2 = N(6)-hydroxy-L-lysine + NADP(+) + H2O</text>
        <dbReference type="Rhea" id="RHEA:23228"/>
        <dbReference type="ChEBI" id="CHEBI:15377"/>
        <dbReference type="ChEBI" id="CHEBI:15379"/>
        <dbReference type="ChEBI" id="CHEBI:32551"/>
        <dbReference type="ChEBI" id="CHEBI:57783"/>
        <dbReference type="ChEBI" id="CHEBI:57820"/>
        <dbReference type="ChEBI" id="CHEBI:58349"/>
        <dbReference type="EC" id="1.14.13.59"/>
    </reaction>
</comment>
<dbReference type="Proteomes" id="UP001597365">
    <property type="component" value="Unassembled WGS sequence"/>
</dbReference>
<protein>
    <recommendedName>
        <fullName evidence="5">L-lysine N6-monooxygenase MbtG</fullName>
        <ecNumber evidence="4">1.14.13.59</ecNumber>
    </recommendedName>
    <alternativeName>
        <fullName evidence="14">Lysine 6-N-hydroxylase</fullName>
    </alternativeName>
    <alternativeName>
        <fullName evidence="13">Lysine N6-hydroxylase</fullName>
    </alternativeName>
    <alternativeName>
        <fullName evidence="11">Lysine-N-oxygenase</fullName>
    </alternativeName>
    <alternativeName>
        <fullName evidence="12">Mycobactin synthase protein G</fullName>
    </alternativeName>
</protein>
<dbReference type="PANTHER" id="PTHR42802:SF1">
    <property type="entry name" value="L-ORNITHINE N(5)-MONOOXYGENASE"/>
    <property type="match status" value="1"/>
</dbReference>
<evidence type="ECO:0000313" key="17">
    <source>
        <dbReference type="Proteomes" id="UP001597365"/>
    </source>
</evidence>
<evidence type="ECO:0000256" key="2">
    <source>
        <dbReference type="ARBA" id="ARBA00004924"/>
    </source>
</evidence>
<gene>
    <name evidence="16" type="ORF">ACFSJS_11150</name>
</gene>
<evidence type="ECO:0000256" key="10">
    <source>
        <dbReference type="ARBA" id="ARBA00023033"/>
    </source>
</evidence>
<dbReference type="Gene3D" id="3.50.50.60">
    <property type="entry name" value="FAD/NAD(P)-binding domain"/>
    <property type="match status" value="1"/>
</dbReference>
<dbReference type="InterPro" id="IPR025700">
    <property type="entry name" value="Lys/Orn_oxygenase"/>
</dbReference>
<evidence type="ECO:0000256" key="1">
    <source>
        <dbReference type="ARBA" id="ARBA00001974"/>
    </source>
</evidence>
<accession>A0ABW4PIX2</accession>
<comment type="similarity">
    <text evidence="3">Belongs to the lysine N(6)-hydroxylase/L-ornithine N(5)-oxygenase family.</text>
</comment>
<keyword evidence="6" id="KW-0285">Flavoprotein</keyword>
<evidence type="ECO:0000256" key="3">
    <source>
        <dbReference type="ARBA" id="ARBA00007588"/>
    </source>
</evidence>
<evidence type="ECO:0000256" key="11">
    <source>
        <dbReference type="ARBA" id="ARBA00029939"/>
    </source>
</evidence>
<evidence type="ECO:0000256" key="4">
    <source>
        <dbReference type="ARBA" id="ARBA00013076"/>
    </source>
</evidence>